<sequence length="148" mass="16810">MTLDDLNEKYSWISETSELKVAWERKQGDRGAGSAGPEISHQVLEVPVRMVVGFAQAIQDHPEVYQLIQTAHENAQKDPDGPRDFGEHGILLDLFYTWYVFKHEIPRNPGAIFAAVVLLLEVLKGSIPNIHCDQARLFLMRRSDIIED</sequence>
<dbReference type="Proteomes" id="UP000256845">
    <property type="component" value="Unassembled WGS sequence"/>
</dbReference>
<accession>A0A3D9H6W2</accession>
<keyword evidence="2" id="KW-1185">Reference proteome</keyword>
<reference evidence="1 2" key="1">
    <citation type="submission" date="2018-07" db="EMBL/GenBank/DDBJ databases">
        <title>Genomic Encyclopedia of Type Strains, Phase III (KMG-III): the genomes of soil and plant-associated and newly described type strains.</title>
        <authorList>
            <person name="Whitman W."/>
        </authorList>
    </citation>
    <scope>NUCLEOTIDE SEQUENCE [LARGE SCALE GENOMIC DNA]</scope>
    <source>
        <strain evidence="1 2">CECT 8488</strain>
    </source>
</reference>
<dbReference type="AlphaFoldDB" id="A0A3D9H6W2"/>
<name>A0A3D9H6W2_9PROT</name>
<comment type="caution">
    <text evidence="1">The sequence shown here is derived from an EMBL/GenBank/DDBJ whole genome shotgun (WGS) entry which is preliminary data.</text>
</comment>
<organism evidence="1 2">
    <name type="scientific">Aestuariispira insulae</name>
    <dbReference type="NCBI Taxonomy" id="1461337"/>
    <lineage>
        <taxon>Bacteria</taxon>
        <taxon>Pseudomonadati</taxon>
        <taxon>Pseudomonadota</taxon>
        <taxon>Alphaproteobacteria</taxon>
        <taxon>Rhodospirillales</taxon>
        <taxon>Kiloniellaceae</taxon>
        <taxon>Aestuariispira</taxon>
    </lineage>
</organism>
<dbReference type="RefSeq" id="WP_115939018.1">
    <property type="nucleotide sequence ID" value="NZ_QRDW01000014.1"/>
</dbReference>
<proteinExistence type="predicted"/>
<evidence type="ECO:0000313" key="1">
    <source>
        <dbReference type="EMBL" id="RED44686.1"/>
    </source>
</evidence>
<dbReference type="EMBL" id="QRDW01000014">
    <property type="protein sequence ID" value="RED44686.1"/>
    <property type="molecule type" value="Genomic_DNA"/>
</dbReference>
<protein>
    <submittedName>
        <fullName evidence="1">Uncharacterized protein</fullName>
    </submittedName>
</protein>
<gene>
    <name evidence="1" type="ORF">DFP90_11448</name>
</gene>
<evidence type="ECO:0000313" key="2">
    <source>
        <dbReference type="Proteomes" id="UP000256845"/>
    </source>
</evidence>